<dbReference type="CDD" id="cd00169">
    <property type="entry name" value="Chemokine"/>
    <property type="match status" value="1"/>
</dbReference>
<evidence type="ECO:0000313" key="5">
    <source>
        <dbReference type="Ensembl" id="ENSGMOP00000007110.2"/>
    </source>
</evidence>
<evidence type="ECO:0000313" key="6">
    <source>
        <dbReference type="Proteomes" id="UP000694546"/>
    </source>
</evidence>
<dbReference type="GO" id="GO:0008009">
    <property type="term" value="F:chemokine activity"/>
    <property type="evidence" value="ECO:0007669"/>
    <property type="project" value="InterPro"/>
</dbReference>
<dbReference type="SMART" id="SM00199">
    <property type="entry name" value="SCY"/>
    <property type="match status" value="1"/>
</dbReference>
<accession>A0A8C4Z5D0</accession>
<dbReference type="SUPFAM" id="SSF54117">
    <property type="entry name" value="Interleukin 8-like chemokines"/>
    <property type="match status" value="1"/>
</dbReference>
<feature type="transmembrane region" description="Helical" evidence="3">
    <location>
        <begin position="60"/>
        <end position="80"/>
    </location>
</feature>
<reference evidence="5" key="1">
    <citation type="submission" date="2025-08" db="UniProtKB">
        <authorList>
            <consortium name="Ensembl"/>
        </authorList>
    </citation>
    <scope>IDENTIFICATION</scope>
</reference>
<dbReference type="GeneTree" id="ENSGT00900000141362"/>
<feature type="domain" description="Chemokine interleukin-8-like" evidence="4">
    <location>
        <begin position="80"/>
        <end position="149"/>
    </location>
</feature>
<dbReference type="InterPro" id="IPR039809">
    <property type="entry name" value="Chemokine_b/g/d"/>
</dbReference>
<reference evidence="5" key="2">
    <citation type="submission" date="2025-09" db="UniProtKB">
        <authorList>
            <consortium name="Ensembl"/>
        </authorList>
    </citation>
    <scope>IDENTIFICATION</scope>
</reference>
<evidence type="ECO:0000259" key="4">
    <source>
        <dbReference type="SMART" id="SM00199"/>
    </source>
</evidence>
<dbReference type="PANTHER" id="PTHR12015:SF186">
    <property type="entry name" value="C-C MOTIF CHEMOKINE 21-LIKE-RELATED"/>
    <property type="match status" value="1"/>
</dbReference>
<dbReference type="InterPro" id="IPR036048">
    <property type="entry name" value="Interleukin_8-like_sf"/>
</dbReference>
<dbReference type="GO" id="GO:0005615">
    <property type="term" value="C:extracellular space"/>
    <property type="evidence" value="ECO:0007669"/>
    <property type="project" value="UniProtKB-KW"/>
</dbReference>
<evidence type="ECO:0000256" key="2">
    <source>
        <dbReference type="SAM" id="MobiDB-lite"/>
    </source>
</evidence>
<dbReference type="Pfam" id="PF00048">
    <property type="entry name" value="IL8"/>
    <property type="match status" value="1"/>
</dbReference>
<protein>
    <submittedName>
        <fullName evidence="5">Chemokine (C-C motif) ligand 25b</fullName>
    </submittedName>
</protein>
<keyword evidence="3" id="KW-1133">Transmembrane helix</keyword>
<sequence>MKQKQVGTISTWGNRASTQQPNKTRGRDKSLFTFYLTSSSFVGSSFFCEVCTTARDMKSALLIILLFSTYMFISTAQGSYGNCCLGHVSKEIRPTARRNIQSYRRQESDGDCNIEAIVFFMKKKPSHKKQRTVCTNPEDQWVQDLIRHHDRNKGI</sequence>
<dbReference type="AlphaFoldDB" id="A0A8C4Z5D0"/>
<proteinExistence type="predicted"/>
<dbReference type="InterPro" id="IPR001811">
    <property type="entry name" value="Chemokine_IL8-like_dom"/>
</dbReference>
<dbReference type="PANTHER" id="PTHR12015">
    <property type="entry name" value="SMALL INDUCIBLE CYTOKINE A"/>
    <property type="match status" value="1"/>
</dbReference>
<evidence type="ECO:0000256" key="1">
    <source>
        <dbReference type="ARBA" id="ARBA00022514"/>
    </source>
</evidence>
<dbReference type="Gene3D" id="2.40.50.40">
    <property type="match status" value="1"/>
</dbReference>
<keyword evidence="3" id="KW-0812">Transmembrane</keyword>
<name>A0A8C4Z5D0_GADMO</name>
<keyword evidence="1" id="KW-0202">Cytokine</keyword>
<dbReference type="Ensembl" id="ENSGMOT00000007313.2">
    <property type="protein sequence ID" value="ENSGMOP00000007110.2"/>
    <property type="gene ID" value="ENSGMOG00000006683.2"/>
</dbReference>
<keyword evidence="3" id="KW-0472">Membrane</keyword>
<feature type="region of interest" description="Disordered" evidence="2">
    <location>
        <begin position="1"/>
        <end position="25"/>
    </location>
</feature>
<keyword evidence="6" id="KW-1185">Reference proteome</keyword>
<dbReference type="Proteomes" id="UP000694546">
    <property type="component" value="Chromosome 12"/>
</dbReference>
<dbReference type="GO" id="GO:0006955">
    <property type="term" value="P:immune response"/>
    <property type="evidence" value="ECO:0007669"/>
    <property type="project" value="InterPro"/>
</dbReference>
<organism evidence="5 6">
    <name type="scientific">Gadus morhua</name>
    <name type="common">Atlantic cod</name>
    <dbReference type="NCBI Taxonomy" id="8049"/>
    <lineage>
        <taxon>Eukaryota</taxon>
        <taxon>Metazoa</taxon>
        <taxon>Chordata</taxon>
        <taxon>Craniata</taxon>
        <taxon>Vertebrata</taxon>
        <taxon>Euteleostomi</taxon>
        <taxon>Actinopterygii</taxon>
        <taxon>Neopterygii</taxon>
        <taxon>Teleostei</taxon>
        <taxon>Neoteleostei</taxon>
        <taxon>Acanthomorphata</taxon>
        <taxon>Zeiogadaria</taxon>
        <taxon>Gadariae</taxon>
        <taxon>Gadiformes</taxon>
        <taxon>Gadoidei</taxon>
        <taxon>Gadidae</taxon>
        <taxon>Gadus</taxon>
    </lineage>
</organism>
<feature type="compositionally biased region" description="Polar residues" evidence="2">
    <location>
        <begin position="1"/>
        <end position="23"/>
    </location>
</feature>
<evidence type="ECO:0000256" key="3">
    <source>
        <dbReference type="SAM" id="Phobius"/>
    </source>
</evidence>